<keyword evidence="4" id="KW-1185">Reference proteome</keyword>
<dbReference type="RefSeq" id="WP_110474006.1">
    <property type="nucleotide sequence ID" value="NZ_BMWQ01000001.1"/>
</dbReference>
<feature type="compositionally biased region" description="Polar residues" evidence="2">
    <location>
        <begin position="89"/>
        <end position="102"/>
    </location>
</feature>
<proteinExistence type="predicted"/>
<keyword evidence="1" id="KW-0175">Coiled coil</keyword>
<sequence>MFSIQLKPHKDLITESYYLIEPEPEIEEKEKELQELEDINAKSTNKAFNEDEAFEELMRNFKTVQSEDVERPTNEVEENEASEEIVEKTSLNESRANSDAYALNSQELESYKKVQEELKKRLENKKQAAEHAKTKSTLSYSLKGRTLTSYKTPRYLCETGGKIVVSIKVDEDGDVFDASINGSSNSKNQCLIDHAIAYAKSVRFDTSTKKNQLGTITFLFKGKN</sequence>
<name>A0A2V4XHQ3_9FLAO</name>
<evidence type="ECO:0000256" key="2">
    <source>
        <dbReference type="SAM" id="MobiDB-lite"/>
    </source>
</evidence>
<accession>A0A2V4XHQ3</accession>
<feature type="compositionally biased region" description="Acidic residues" evidence="2">
    <location>
        <begin position="75"/>
        <end position="84"/>
    </location>
</feature>
<feature type="region of interest" description="Disordered" evidence="2">
    <location>
        <begin position="64"/>
        <end position="102"/>
    </location>
</feature>
<dbReference type="OrthoDB" id="9786892at2"/>
<evidence type="ECO:0000313" key="3">
    <source>
        <dbReference type="EMBL" id="PYE83051.1"/>
    </source>
</evidence>
<evidence type="ECO:0000256" key="1">
    <source>
        <dbReference type="SAM" id="Coils"/>
    </source>
</evidence>
<evidence type="ECO:0000313" key="4">
    <source>
        <dbReference type="Proteomes" id="UP000248054"/>
    </source>
</evidence>
<protein>
    <submittedName>
        <fullName evidence="3">TonB family protein</fullName>
    </submittedName>
</protein>
<dbReference type="EMBL" id="QJTD01000001">
    <property type="protein sequence ID" value="PYE83051.1"/>
    <property type="molecule type" value="Genomic_DNA"/>
</dbReference>
<reference evidence="3 4" key="1">
    <citation type="submission" date="2018-06" db="EMBL/GenBank/DDBJ databases">
        <title>Genomic Encyclopedia of Type Strains, Phase III (KMG-III): the genomes of soil and plant-associated and newly described type strains.</title>
        <authorList>
            <person name="Whitman W."/>
        </authorList>
    </citation>
    <scope>NUCLEOTIDE SEQUENCE [LARGE SCALE GENOMIC DNA]</scope>
    <source>
        <strain evidence="3 4">CECT 7945</strain>
    </source>
</reference>
<feature type="coiled-coil region" evidence="1">
    <location>
        <begin position="105"/>
        <end position="135"/>
    </location>
</feature>
<dbReference type="AlphaFoldDB" id="A0A2V4XHQ3"/>
<dbReference type="Proteomes" id="UP000248054">
    <property type="component" value="Unassembled WGS sequence"/>
</dbReference>
<organism evidence="3 4">
    <name type="scientific">Winogradskyella epiphytica</name>
    <dbReference type="NCBI Taxonomy" id="262005"/>
    <lineage>
        <taxon>Bacteria</taxon>
        <taxon>Pseudomonadati</taxon>
        <taxon>Bacteroidota</taxon>
        <taxon>Flavobacteriia</taxon>
        <taxon>Flavobacteriales</taxon>
        <taxon>Flavobacteriaceae</taxon>
        <taxon>Winogradskyella</taxon>
    </lineage>
</organism>
<gene>
    <name evidence="3" type="ORF">DFQ11_101482</name>
</gene>
<comment type="caution">
    <text evidence="3">The sequence shown here is derived from an EMBL/GenBank/DDBJ whole genome shotgun (WGS) entry which is preliminary data.</text>
</comment>